<protein>
    <submittedName>
        <fullName evidence="2">Uncharacterized protein</fullName>
    </submittedName>
</protein>
<feature type="transmembrane region" description="Helical" evidence="1">
    <location>
        <begin position="12"/>
        <end position="32"/>
    </location>
</feature>
<dbReference type="AlphaFoldDB" id="A0A074T7Q7"/>
<keyword evidence="1" id="KW-0472">Membrane</keyword>
<keyword evidence="1" id="KW-1133">Transmembrane helix</keyword>
<evidence type="ECO:0000313" key="3">
    <source>
        <dbReference type="Proteomes" id="UP000027725"/>
    </source>
</evidence>
<keyword evidence="1" id="KW-0812">Transmembrane</keyword>
<dbReference type="STRING" id="1185766.SAMN05216224_10634"/>
<evidence type="ECO:0000313" key="2">
    <source>
        <dbReference type="EMBL" id="KEP67811.1"/>
    </source>
</evidence>
<name>A0A074T7Q7_9RHOB</name>
<reference evidence="2 3" key="1">
    <citation type="submission" date="2014-03" db="EMBL/GenBank/DDBJ databases">
        <title>The draft genome sequence of Thioclava dalianensis DLFJ1-1.</title>
        <authorList>
            <person name="Lai Q."/>
            <person name="Shao Z."/>
        </authorList>
    </citation>
    <scope>NUCLEOTIDE SEQUENCE [LARGE SCALE GENOMIC DNA]</scope>
    <source>
        <strain evidence="2 3">DLFJ1-1</strain>
    </source>
</reference>
<proteinExistence type="predicted"/>
<sequence>MNIPFKDILDALGGGTAAVMIIGLAVAVAALWRQLQKERAAASKILSETQAARLADVKDSAKEVTDLAIATNKTLDALSASLRAGGSNG</sequence>
<gene>
    <name evidence="2" type="ORF">DL1_19605</name>
</gene>
<evidence type="ECO:0000256" key="1">
    <source>
        <dbReference type="SAM" id="Phobius"/>
    </source>
</evidence>
<dbReference type="Proteomes" id="UP000027725">
    <property type="component" value="Unassembled WGS sequence"/>
</dbReference>
<comment type="caution">
    <text evidence="2">The sequence shown here is derived from an EMBL/GenBank/DDBJ whole genome shotgun (WGS) entry which is preliminary data.</text>
</comment>
<keyword evidence="3" id="KW-1185">Reference proteome</keyword>
<accession>A0A074T7Q7</accession>
<dbReference type="RefSeq" id="WP_038070198.1">
    <property type="nucleotide sequence ID" value="NZ_FOVB01000006.1"/>
</dbReference>
<organism evidence="2 3">
    <name type="scientific">Thioclava dalianensis</name>
    <dbReference type="NCBI Taxonomy" id="1185766"/>
    <lineage>
        <taxon>Bacteria</taxon>
        <taxon>Pseudomonadati</taxon>
        <taxon>Pseudomonadota</taxon>
        <taxon>Alphaproteobacteria</taxon>
        <taxon>Rhodobacterales</taxon>
        <taxon>Paracoccaceae</taxon>
        <taxon>Thioclava</taxon>
    </lineage>
</organism>
<dbReference type="EMBL" id="JHEH01000079">
    <property type="protein sequence ID" value="KEP67811.1"/>
    <property type="molecule type" value="Genomic_DNA"/>
</dbReference>